<dbReference type="Gene3D" id="2.40.70.10">
    <property type="entry name" value="Acid Proteases"/>
    <property type="match status" value="2"/>
</dbReference>
<reference evidence="8" key="1">
    <citation type="submission" date="2020-11" db="EMBL/GenBank/DDBJ databases">
        <authorList>
            <consortium name="DOE Joint Genome Institute"/>
            <person name="Ahrendt S."/>
            <person name="Riley R."/>
            <person name="Andreopoulos W."/>
            <person name="Labutti K."/>
            <person name="Pangilinan J."/>
            <person name="Ruiz-Duenas F.J."/>
            <person name="Barrasa J.M."/>
            <person name="Sanchez-Garcia M."/>
            <person name="Camarero S."/>
            <person name="Miyauchi S."/>
            <person name="Serrano A."/>
            <person name="Linde D."/>
            <person name="Babiker R."/>
            <person name="Drula E."/>
            <person name="Ayuso-Fernandez I."/>
            <person name="Pacheco R."/>
            <person name="Padilla G."/>
            <person name="Ferreira P."/>
            <person name="Barriuso J."/>
            <person name="Kellner H."/>
            <person name="Castanera R."/>
            <person name="Alfaro M."/>
            <person name="Ramirez L."/>
            <person name="Pisabarro A.G."/>
            <person name="Kuo A."/>
            <person name="Tritt A."/>
            <person name="Lipzen A."/>
            <person name="He G."/>
            <person name="Yan M."/>
            <person name="Ng V."/>
            <person name="Cullen D."/>
            <person name="Martin F."/>
            <person name="Rosso M.-N."/>
            <person name="Henrissat B."/>
            <person name="Hibbett D."/>
            <person name="Martinez A.T."/>
            <person name="Grigoriev I.V."/>
        </authorList>
    </citation>
    <scope>NUCLEOTIDE SEQUENCE</scope>
    <source>
        <strain evidence="8">AH 40177</strain>
    </source>
</reference>
<feature type="signal peptide" evidence="6">
    <location>
        <begin position="1"/>
        <end position="21"/>
    </location>
</feature>
<dbReference type="CDD" id="cd05471">
    <property type="entry name" value="pepsin_like"/>
    <property type="match status" value="1"/>
</dbReference>
<keyword evidence="6" id="KW-0732">Signal</keyword>
<dbReference type="GO" id="GO:0004190">
    <property type="term" value="F:aspartic-type endopeptidase activity"/>
    <property type="evidence" value="ECO:0007669"/>
    <property type="project" value="UniProtKB-KW"/>
</dbReference>
<accession>A0A9P5UGW1</accession>
<feature type="chain" id="PRO_5040187601" evidence="6">
    <location>
        <begin position="22"/>
        <end position="423"/>
    </location>
</feature>
<comment type="caution">
    <text evidence="8">The sequence shown here is derived from an EMBL/GenBank/DDBJ whole genome shotgun (WGS) entry which is preliminary data.</text>
</comment>
<evidence type="ECO:0000256" key="6">
    <source>
        <dbReference type="SAM" id="SignalP"/>
    </source>
</evidence>
<dbReference type="GO" id="GO:0006508">
    <property type="term" value="P:proteolysis"/>
    <property type="evidence" value="ECO:0007669"/>
    <property type="project" value="UniProtKB-KW"/>
</dbReference>
<dbReference type="PRINTS" id="PR00792">
    <property type="entry name" value="PEPSIN"/>
</dbReference>
<dbReference type="PROSITE" id="PS00141">
    <property type="entry name" value="ASP_PROTEASE"/>
    <property type="match status" value="1"/>
</dbReference>
<dbReference type="Pfam" id="PF00026">
    <property type="entry name" value="Asp"/>
    <property type="match status" value="1"/>
</dbReference>
<keyword evidence="5" id="KW-0645">Protease</keyword>
<dbReference type="OrthoDB" id="771136at2759"/>
<sequence length="423" mass="44326">MVSSSSLFPLALLVCLRTPEARTIDDIGAWARAHKLNVEAKYGNPSSISKRAASGQNLIFFRLCRCWYPPVAYEVILDTGSSDLWLAASTCKSKACSGIASFNPSSSSTFQNLSKPFSITYGSGEAAGSLGQDVVQMAGFSVSNQIFAVCDQVSEGLLNEPVSGLIGLAFSTIANAWTQPLMAFQLTRFNNATQAKDVEPGGTFTMGAVNTSLYTGDIDYNPIPNDDVSYWLQSVSSITSQGNSIPVQSGTDALAAIDTGTTLHSGSEAGTGDMEGYYTYPCSTPVQVTMAFGGQSWPISPADFEAQDLGGNTCMGAFFSLETGSNTPAWIVGDTFLKNVYSVFRFNPPSVGFAQLSSTALAMNGVNAPPPSPTIGSAAATVSATGTVTGSRETSSNDALSTISSSPLIIFYITMAMLSMLLA</sequence>
<feature type="active site" evidence="3">
    <location>
        <position position="258"/>
    </location>
</feature>
<dbReference type="InterPro" id="IPR001969">
    <property type="entry name" value="Aspartic_peptidase_AS"/>
</dbReference>
<protein>
    <submittedName>
        <fullName evidence="8">Aspartic peptidase domain-containing protein</fullName>
    </submittedName>
</protein>
<dbReference type="InterPro" id="IPR021109">
    <property type="entry name" value="Peptidase_aspartic_dom_sf"/>
</dbReference>
<dbReference type="InterPro" id="IPR034164">
    <property type="entry name" value="Pepsin-like_dom"/>
</dbReference>
<comment type="similarity">
    <text evidence="1 5">Belongs to the peptidase A1 family.</text>
</comment>
<evidence type="ECO:0000256" key="1">
    <source>
        <dbReference type="ARBA" id="ARBA00007447"/>
    </source>
</evidence>
<evidence type="ECO:0000313" key="9">
    <source>
        <dbReference type="Proteomes" id="UP000772434"/>
    </source>
</evidence>
<dbReference type="PANTHER" id="PTHR47966">
    <property type="entry name" value="BETA-SITE APP-CLEAVING ENZYME, ISOFORM A-RELATED"/>
    <property type="match status" value="1"/>
</dbReference>
<dbReference type="SUPFAM" id="SSF50630">
    <property type="entry name" value="Acid proteases"/>
    <property type="match status" value="1"/>
</dbReference>
<feature type="disulfide bond" evidence="4">
    <location>
        <begin position="91"/>
        <end position="96"/>
    </location>
</feature>
<dbReference type="Proteomes" id="UP000772434">
    <property type="component" value="Unassembled WGS sequence"/>
</dbReference>
<keyword evidence="2 5" id="KW-0064">Aspartyl protease</keyword>
<evidence type="ECO:0000313" key="8">
    <source>
        <dbReference type="EMBL" id="KAF9077958.1"/>
    </source>
</evidence>
<organism evidence="8 9">
    <name type="scientific">Rhodocollybia butyracea</name>
    <dbReference type="NCBI Taxonomy" id="206335"/>
    <lineage>
        <taxon>Eukaryota</taxon>
        <taxon>Fungi</taxon>
        <taxon>Dikarya</taxon>
        <taxon>Basidiomycota</taxon>
        <taxon>Agaricomycotina</taxon>
        <taxon>Agaricomycetes</taxon>
        <taxon>Agaricomycetidae</taxon>
        <taxon>Agaricales</taxon>
        <taxon>Marasmiineae</taxon>
        <taxon>Omphalotaceae</taxon>
        <taxon>Rhodocollybia</taxon>
    </lineage>
</organism>
<keyword evidence="9" id="KW-1185">Reference proteome</keyword>
<feature type="active site" evidence="3">
    <location>
        <position position="78"/>
    </location>
</feature>
<dbReference type="InterPro" id="IPR033121">
    <property type="entry name" value="PEPTIDASE_A1"/>
</dbReference>
<dbReference type="InterPro" id="IPR001461">
    <property type="entry name" value="Aspartic_peptidase_A1"/>
</dbReference>
<dbReference type="PROSITE" id="PS51767">
    <property type="entry name" value="PEPTIDASE_A1"/>
    <property type="match status" value="1"/>
</dbReference>
<evidence type="ECO:0000259" key="7">
    <source>
        <dbReference type="PROSITE" id="PS51767"/>
    </source>
</evidence>
<name>A0A9P5UGW1_9AGAR</name>
<keyword evidence="5" id="KW-0378">Hydrolase</keyword>
<dbReference type="EMBL" id="JADNRY010000002">
    <property type="protein sequence ID" value="KAF9077958.1"/>
    <property type="molecule type" value="Genomic_DNA"/>
</dbReference>
<keyword evidence="4" id="KW-1015">Disulfide bond</keyword>
<feature type="domain" description="Peptidase A1" evidence="7">
    <location>
        <begin position="60"/>
        <end position="354"/>
    </location>
</feature>
<proteinExistence type="inferred from homology"/>
<dbReference type="AlphaFoldDB" id="A0A9P5UGW1"/>
<evidence type="ECO:0000256" key="5">
    <source>
        <dbReference type="RuleBase" id="RU000454"/>
    </source>
</evidence>
<evidence type="ECO:0000256" key="4">
    <source>
        <dbReference type="PIRSR" id="PIRSR601461-2"/>
    </source>
</evidence>
<gene>
    <name evidence="8" type="ORF">BDP27DRAFT_1310487</name>
</gene>
<evidence type="ECO:0000256" key="2">
    <source>
        <dbReference type="ARBA" id="ARBA00022750"/>
    </source>
</evidence>
<dbReference type="PANTHER" id="PTHR47966:SF6">
    <property type="entry name" value="PEPTIDASE A1 DOMAIN-CONTAINING PROTEIN"/>
    <property type="match status" value="1"/>
</dbReference>
<evidence type="ECO:0000256" key="3">
    <source>
        <dbReference type="PIRSR" id="PIRSR601461-1"/>
    </source>
</evidence>